<dbReference type="KEGG" id="dps:DP1411"/>
<dbReference type="HOGENOM" id="CLU_2896801_0_0_7"/>
<dbReference type="Proteomes" id="UP000000602">
    <property type="component" value="Chromosome"/>
</dbReference>
<dbReference type="EMBL" id="CR522870">
    <property type="protein sequence ID" value="CAG36140.1"/>
    <property type="molecule type" value="Genomic_DNA"/>
</dbReference>
<organism evidence="1 2">
    <name type="scientific">Desulfotalea psychrophila (strain LSv54 / DSM 12343)</name>
    <dbReference type="NCBI Taxonomy" id="177439"/>
    <lineage>
        <taxon>Bacteria</taxon>
        <taxon>Pseudomonadati</taxon>
        <taxon>Thermodesulfobacteriota</taxon>
        <taxon>Desulfobulbia</taxon>
        <taxon>Desulfobulbales</taxon>
        <taxon>Desulfocapsaceae</taxon>
        <taxon>Desulfotalea</taxon>
    </lineage>
</organism>
<evidence type="ECO:0000313" key="1">
    <source>
        <dbReference type="EMBL" id="CAG36140.1"/>
    </source>
</evidence>
<name>Q6AND4_DESPS</name>
<accession>Q6AND4</accession>
<evidence type="ECO:0000313" key="2">
    <source>
        <dbReference type="Proteomes" id="UP000000602"/>
    </source>
</evidence>
<dbReference type="AlphaFoldDB" id="Q6AND4"/>
<gene>
    <name evidence="1" type="ordered locus">DP1411</name>
</gene>
<sequence>MIEMSNDDPVALGLIDKHIISQVGKNDTDNNIIGLTCYFEITEEAKELIEQFGLDKTNQVNN</sequence>
<reference evidence="2" key="1">
    <citation type="journal article" date="2004" name="Environ. Microbiol.">
        <title>The genome of Desulfotalea psychrophila, a sulfate-reducing bacterium from permanently cold Arctic sediments.</title>
        <authorList>
            <person name="Rabus R."/>
            <person name="Ruepp A."/>
            <person name="Frickey T."/>
            <person name="Rattei T."/>
            <person name="Fartmann B."/>
            <person name="Stark M."/>
            <person name="Bauer M."/>
            <person name="Zibat A."/>
            <person name="Lombardot T."/>
            <person name="Becker I."/>
            <person name="Amann J."/>
            <person name="Gellner K."/>
            <person name="Teeling H."/>
            <person name="Leuschner W.D."/>
            <person name="Gloeckner F.-O."/>
            <person name="Lupas A.N."/>
            <person name="Amann R."/>
            <person name="Klenk H.-P."/>
        </authorList>
    </citation>
    <scope>NUCLEOTIDE SEQUENCE [LARGE SCALE GENOMIC DNA]</scope>
    <source>
        <strain evidence="2">DSM 12343 / LSv54</strain>
    </source>
</reference>
<protein>
    <submittedName>
        <fullName evidence="1">Uncharacterized protein</fullName>
    </submittedName>
</protein>
<keyword evidence="2" id="KW-1185">Reference proteome</keyword>
<proteinExistence type="predicted"/>